<evidence type="ECO:0000256" key="1">
    <source>
        <dbReference type="SAM" id="Phobius"/>
    </source>
</evidence>
<reference evidence="2 3" key="1">
    <citation type="submission" date="2019-02" db="EMBL/GenBank/DDBJ databases">
        <title>Genomic Encyclopedia of Type Strains, Phase IV (KMG-IV): sequencing the most valuable type-strain genomes for metagenomic binning, comparative biology and taxonomic classification.</title>
        <authorList>
            <person name="Goeker M."/>
        </authorList>
    </citation>
    <scope>NUCLEOTIDE SEQUENCE [LARGE SCALE GENOMIC DNA]</scope>
    <source>
        <strain evidence="2 3">DSM 18116</strain>
    </source>
</reference>
<feature type="transmembrane region" description="Helical" evidence="1">
    <location>
        <begin position="490"/>
        <end position="510"/>
    </location>
</feature>
<keyword evidence="1" id="KW-0812">Transmembrane</keyword>
<proteinExistence type="predicted"/>
<dbReference type="InterPro" id="IPR021280">
    <property type="entry name" value="TMEM260-like"/>
</dbReference>
<feature type="transmembrane region" description="Helical" evidence="1">
    <location>
        <begin position="218"/>
        <end position="237"/>
    </location>
</feature>
<dbReference type="PANTHER" id="PTHR16214">
    <property type="entry name" value="TRANSMEMBRANE PROTEIN 260"/>
    <property type="match status" value="1"/>
</dbReference>
<feature type="transmembrane region" description="Helical" evidence="1">
    <location>
        <begin position="74"/>
        <end position="97"/>
    </location>
</feature>
<dbReference type="EMBL" id="SGXA01000002">
    <property type="protein sequence ID" value="RZS71747.1"/>
    <property type="molecule type" value="Genomic_DNA"/>
</dbReference>
<evidence type="ECO:0000313" key="3">
    <source>
        <dbReference type="Proteomes" id="UP000293874"/>
    </source>
</evidence>
<feature type="transmembrane region" description="Helical" evidence="1">
    <location>
        <begin position="117"/>
        <end position="135"/>
    </location>
</feature>
<dbReference type="OrthoDB" id="9807602at2"/>
<name>A0A4Q7MT15_9BACT</name>
<feature type="transmembrane region" description="Helical" evidence="1">
    <location>
        <begin position="580"/>
        <end position="597"/>
    </location>
</feature>
<dbReference type="InterPro" id="IPR052724">
    <property type="entry name" value="GT117_domain-containing"/>
</dbReference>
<feature type="transmembrane region" description="Helical" evidence="1">
    <location>
        <begin position="547"/>
        <end position="568"/>
    </location>
</feature>
<sequence length="1016" mass="114995">MQFNKLNNLFGWLVCAVACTTYLITLEPTTSFWDCGEFISSANKLQIPHPPGSPLFILMGRFFVVLFGDNPQTAAIAVNSMSAIASGFTILFLFWTITYFARKLVLPASQATPTGQQTFTILSAGVIGSLAYAFSDSFWFSAVEGEVYALSSFFTALVFWAIFKWEARANEPRADRWLVFIFFMMGLSIGVHLLNLLTIPAVLMVYYFKKYKFTRRGAFIALITGCAITVFIMKFIVQSTIRGAGQFDIFFTNEFGLPFFTGFIIFFALIGAGLLLAIRYASRRNWYRAKLALWCALFVMLGYSTYTTTLIRSNADPAVNMFSVDNPISLASYLGRESYNDWPLFYGPDFTERAPFKKAGEEYVKGEKKYETAGPKYVQDWANAPGAHFFPRIWDNNDDRNQKACYYNFTGLEEGETPTMKDNIAYFSRYQAGWMYMRYFMWNFAGRQNDLQGYGNPRDSNFISGINFVDNSLYGNQSKMPDTARESNKAYNRLFMLPLALGLVGLFFQLRRNNKDWFVNTLLFLITGIGIVIFLNQSGHQPRERDYAFVGSFYAFAVWIGLGVVGLISFTQKHIKKPAAAWATAALCFFAVPVLMAQQEWDDHDRSGKTLARDLARNYLESCPPNAILITAEDNDTYPIWYLQEVEGVRRDVRVVIATMIGNDWCIDQLRYKVNNSAPVDVLFTKEQVAGNKRGVVYFNKMQGFDPEKHYDLYESLKNTVASDDSKYTTVTEDGETYHLLPMNKFSIPVDQAKAIASGAAHNGEKIADQLLLDFSGKNYLFKHELAPLAIIAANKWERPICFASSQTASDYGLGNYVRSKGLVYQLSPVQNSEVDNETAYANVMNHFQYGNTHKSGMYLDETNRLRLNVIKMAHVQLAMSLVKAGEMEKAKKVLRRFDENVSPANMPYGFTSNRGNQHNIMSLQFLHACYLAGDLELAKKVTASLRKDLLQQMEYYRSLGEEPQSDDELARNAYQLIQGGGASLNNHQVSFANDILSSFQLLNQVSEWEKQPAAL</sequence>
<feature type="transmembrane region" description="Helical" evidence="1">
    <location>
        <begin position="177"/>
        <end position="206"/>
    </location>
</feature>
<feature type="transmembrane region" description="Helical" evidence="1">
    <location>
        <begin position="49"/>
        <end position="67"/>
    </location>
</feature>
<feature type="transmembrane region" description="Helical" evidence="1">
    <location>
        <begin position="517"/>
        <end position="535"/>
    </location>
</feature>
<comment type="caution">
    <text evidence="2">The sequence shown here is derived from an EMBL/GenBank/DDBJ whole genome shotgun (WGS) entry which is preliminary data.</text>
</comment>
<evidence type="ECO:0000313" key="2">
    <source>
        <dbReference type="EMBL" id="RZS71747.1"/>
    </source>
</evidence>
<keyword evidence="3" id="KW-1185">Reference proteome</keyword>
<keyword evidence="1" id="KW-1133">Transmembrane helix</keyword>
<feature type="transmembrane region" description="Helical" evidence="1">
    <location>
        <begin position="257"/>
        <end position="279"/>
    </location>
</feature>
<dbReference type="PANTHER" id="PTHR16214:SF3">
    <property type="entry name" value="TRANSMEMBRANE PROTEIN 260"/>
    <property type="match status" value="1"/>
</dbReference>
<dbReference type="AlphaFoldDB" id="A0A4Q7MT15"/>
<gene>
    <name evidence="2" type="ORF">EV199_3655</name>
</gene>
<organism evidence="2 3">
    <name type="scientific">Pseudobacter ginsenosidimutans</name>
    <dbReference type="NCBI Taxonomy" id="661488"/>
    <lineage>
        <taxon>Bacteria</taxon>
        <taxon>Pseudomonadati</taxon>
        <taxon>Bacteroidota</taxon>
        <taxon>Chitinophagia</taxon>
        <taxon>Chitinophagales</taxon>
        <taxon>Chitinophagaceae</taxon>
        <taxon>Pseudobacter</taxon>
    </lineage>
</organism>
<dbReference type="RefSeq" id="WP_130542221.1">
    <property type="nucleotide sequence ID" value="NZ_CP042431.1"/>
</dbReference>
<dbReference type="Pfam" id="PF11028">
    <property type="entry name" value="TMEM260-like"/>
    <property type="match status" value="1"/>
</dbReference>
<feature type="transmembrane region" description="Helical" evidence="1">
    <location>
        <begin position="147"/>
        <end position="165"/>
    </location>
</feature>
<protein>
    <submittedName>
        <fullName evidence="2">Uncharacterized protein DUF2723</fullName>
    </submittedName>
</protein>
<keyword evidence="1" id="KW-0472">Membrane</keyword>
<accession>A0A4Q7MT15</accession>
<feature type="transmembrane region" description="Helical" evidence="1">
    <location>
        <begin position="291"/>
        <end position="311"/>
    </location>
</feature>
<dbReference type="Proteomes" id="UP000293874">
    <property type="component" value="Unassembled WGS sequence"/>
</dbReference>